<dbReference type="GO" id="GO:0005886">
    <property type="term" value="C:plasma membrane"/>
    <property type="evidence" value="ECO:0007669"/>
    <property type="project" value="TreeGrafter"/>
</dbReference>
<dbReference type="Gramene" id="Kaladp0964s0038.1.v1.1">
    <property type="protein sequence ID" value="Kaladp0964s0038.1.v1.1"/>
    <property type="gene ID" value="Kaladp0964s0038.v1.1"/>
</dbReference>
<dbReference type="PROSITE" id="PS51382">
    <property type="entry name" value="SPX"/>
    <property type="match status" value="1"/>
</dbReference>
<evidence type="ECO:0000313" key="2">
    <source>
        <dbReference type="EnsemblPlants" id="Kaladp0964s0038.1.v1.1"/>
    </source>
</evidence>
<organism evidence="2 3">
    <name type="scientific">Kalanchoe fedtschenkoi</name>
    <name type="common">Lavender scallops</name>
    <name type="synonym">South American air plant</name>
    <dbReference type="NCBI Taxonomy" id="63787"/>
    <lineage>
        <taxon>Eukaryota</taxon>
        <taxon>Viridiplantae</taxon>
        <taxon>Streptophyta</taxon>
        <taxon>Embryophyta</taxon>
        <taxon>Tracheophyta</taxon>
        <taxon>Spermatophyta</taxon>
        <taxon>Magnoliopsida</taxon>
        <taxon>eudicotyledons</taxon>
        <taxon>Gunneridae</taxon>
        <taxon>Pentapetalae</taxon>
        <taxon>Saxifragales</taxon>
        <taxon>Crassulaceae</taxon>
        <taxon>Kalanchoe</taxon>
    </lineage>
</organism>
<dbReference type="InterPro" id="IPR004331">
    <property type="entry name" value="SPX_dom"/>
</dbReference>
<accession>A0A7N1A9J8</accession>
<dbReference type="Proteomes" id="UP000594263">
    <property type="component" value="Unplaced"/>
</dbReference>
<proteinExistence type="predicted"/>
<protein>
    <recommendedName>
        <fullName evidence="1">SPX domain-containing protein</fullName>
    </recommendedName>
</protein>
<dbReference type="GO" id="GO:0005802">
    <property type="term" value="C:trans-Golgi network"/>
    <property type="evidence" value="ECO:0007669"/>
    <property type="project" value="TreeGrafter"/>
</dbReference>
<evidence type="ECO:0000313" key="3">
    <source>
        <dbReference type="Proteomes" id="UP000594263"/>
    </source>
</evidence>
<dbReference type="Pfam" id="PF03105">
    <property type="entry name" value="SPX"/>
    <property type="match status" value="1"/>
</dbReference>
<dbReference type="GO" id="GO:0016036">
    <property type="term" value="P:cellular response to phosphate starvation"/>
    <property type="evidence" value="ECO:0007669"/>
    <property type="project" value="TreeGrafter"/>
</dbReference>
<dbReference type="GO" id="GO:0000822">
    <property type="term" value="F:inositol hexakisphosphate binding"/>
    <property type="evidence" value="ECO:0007669"/>
    <property type="project" value="TreeGrafter"/>
</dbReference>
<keyword evidence="3" id="KW-1185">Reference proteome</keyword>
<sequence>MKFGKELQAQQVPEWQDAYMNYNFLKKLLKDVIHFKQQQQQHKPAGLARRVSLYRAFSGLTCRGNEVSDTDEEEEEEKAILVSEIQEHGCGGGGRSYQTMFLRCSDEGGEIKNILIQEFKG</sequence>
<reference evidence="2" key="1">
    <citation type="submission" date="2021-01" db="UniProtKB">
        <authorList>
            <consortium name="EnsemblPlants"/>
        </authorList>
    </citation>
    <scope>IDENTIFICATION</scope>
</reference>
<dbReference type="EnsemblPlants" id="Kaladp0964s0038.1.v1.1">
    <property type="protein sequence ID" value="Kaladp0964s0038.1.v1.1"/>
    <property type="gene ID" value="Kaladp0964s0038.v1.1"/>
</dbReference>
<dbReference type="GO" id="GO:0006817">
    <property type="term" value="P:phosphate ion transport"/>
    <property type="evidence" value="ECO:0007669"/>
    <property type="project" value="TreeGrafter"/>
</dbReference>
<dbReference type="PANTHER" id="PTHR10783">
    <property type="entry name" value="XENOTROPIC AND POLYTROPIC RETROVIRUS RECEPTOR 1-RELATED"/>
    <property type="match status" value="1"/>
</dbReference>
<evidence type="ECO:0000259" key="1">
    <source>
        <dbReference type="PROSITE" id="PS51382"/>
    </source>
</evidence>
<dbReference type="PANTHER" id="PTHR10783:SF124">
    <property type="entry name" value="PHOSPHATE TRANSPORTER PHO1 HOMOLOG 9"/>
    <property type="match status" value="1"/>
</dbReference>
<dbReference type="OMA" id="HALFCID"/>
<name>A0A7N1A9J8_KALFE</name>
<dbReference type="AlphaFoldDB" id="A0A7N1A9J8"/>
<feature type="domain" description="SPX" evidence="1">
    <location>
        <begin position="1"/>
        <end position="121"/>
    </location>
</feature>